<feature type="transmembrane region" description="Helical" evidence="6">
    <location>
        <begin position="321"/>
        <end position="342"/>
    </location>
</feature>
<keyword evidence="8" id="KW-1185">Reference proteome</keyword>
<dbReference type="EMBL" id="BAABDI010000028">
    <property type="protein sequence ID" value="GAA3986095.1"/>
    <property type="molecule type" value="Genomic_DNA"/>
</dbReference>
<comment type="subcellular location">
    <subcellularLocation>
        <location evidence="1">Membrane</location>
        <topology evidence="1">Multi-pass membrane protein</topology>
    </subcellularLocation>
</comment>
<feature type="transmembrane region" description="Helical" evidence="6">
    <location>
        <begin position="75"/>
        <end position="96"/>
    </location>
</feature>
<keyword evidence="5 6" id="KW-0472">Membrane</keyword>
<keyword evidence="4 6" id="KW-1133">Transmembrane helix</keyword>
<evidence type="ECO:0000256" key="2">
    <source>
        <dbReference type="ARBA" id="ARBA00005982"/>
    </source>
</evidence>
<dbReference type="InterPro" id="IPR000109">
    <property type="entry name" value="POT_fam"/>
</dbReference>
<gene>
    <name evidence="7" type="ORF">GCM10022407_33680</name>
</gene>
<proteinExistence type="inferred from homology"/>
<sequence>MTPSAAAAATQASPVTAASARFPRAVPFIIGNEVAERFSYYGMRAILPTFLVAQFFNPTHSAALTVVAEAQANDFVHSFAALGYALPVLGALLADWVLGKYRVILYLSLLYCVGHALLAAFVDDLNGFRLGLLVVAVGMGGIKSSVTANLGDQFSRANAHLLPKAYGWFQLAIDVGAALSTAFIPELYARYGPAVAFGVPGLLMGAAALTFWLGRRHYVRVPPTGLLRGLRETLGPGESRAALRRVGAVFVFIPVVWALYDQSVSEWVLQAAHLNRELWPGYAPRPEQIQILGIVFGIGLNPLLTYRIYPALERRGIRATPLRRMGAGMVILASSMVIIAGVQHGLDTGGSPSVWWQVLAYFVVAGGTLMVAVTGLEYAYTHSPPGIKSLVTSLWLLTIAGGNFFLALMSGSIAAGGFFARFQGASYYWFFVGLMAVNVALFALVASRLKEKTYVGLEPVEPLLA</sequence>
<feature type="transmembrane region" description="Helical" evidence="6">
    <location>
        <begin position="242"/>
        <end position="260"/>
    </location>
</feature>
<comment type="caution">
    <text evidence="7">The sequence shown here is derived from an EMBL/GenBank/DDBJ whole genome shotgun (WGS) entry which is preliminary data.</text>
</comment>
<organism evidence="7 8">
    <name type="scientific">Hymenobacter antarcticus</name>
    <dbReference type="NCBI Taxonomy" id="486270"/>
    <lineage>
        <taxon>Bacteria</taxon>
        <taxon>Pseudomonadati</taxon>
        <taxon>Bacteroidota</taxon>
        <taxon>Cytophagia</taxon>
        <taxon>Cytophagales</taxon>
        <taxon>Hymenobacteraceae</taxon>
        <taxon>Hymenobacter</taxon>
    </lineage>
</organism>
<evidence type="ECO:0008006" key="9">
    <source>
        <dbReference type="Google" id="ProtNLM"/>
    </source>
</evidence>
<feature type="transmembrane region" description="Helical" evidence="6">
    <location>
        <begin position="426"/>
        <end position="446"/>
    </location>
</feature>
<evidence type="ECO:0000256" key="6">
    <source>
        <dbReference type="SAM" id="Phobius"/>
    </source>
</evidence>
<keyword evidence="3 6" id="KW-0812">Transmembrane</keyword>
<evidence type="ECO:0000256" key="4">
    <source>
        <dbReference type="ARBA" id="ARBA00022989"/>
    </source>
</evidence>
<dbReference type="InterPro" id="IPR036259">
    <property type="entry name" value="MFS_trans_sf"/>
</dbReference>
<feature type="transmembrane region" description="Helical" evidence="6">
    <location>
        <begin position="394"/>
        <end position="420"/>
    </location>
</feature>
<evidence type="ECO:0000256" key="5">
    <source>
        <dbReference type="ARBA" id="ARBA00023136"/>
    </source>
</evidence>
<comment type="similarity">
    <text evidence="2">Belongs to the major facilitator superfamily. Proton-dependent oligopeptide transporter (POT/PTR) (TC 2.A.17) family.</text>
</comment>
<accession>A0ABP7QR95</accession>
<dbReference type="Gene3D" id="1.20.1250.20">
    <property type="entry name" value="MFS general substrate transporter like domains"/>
    <property type="match status" value="2"/>
</dbReference>
<feature type="transmembrane region" description="Helical" evidence="6">
    <location>
        <begin position="289"/>
        <end position="309"/>
    </location>
</feature>
<evidence type="ECO:0000256" key="3">
    <source>
        <dbReference type="ARBA" id="ARBA00022692"/>
    </source>
</evidence>
<feature type="transmembrane region" description="Helical" evidence="6">
    <location>
        <begin position="191"/>
        <end position="213"/>
    </location>
</feature>
<dbReference type="CDD" id="cd17347">
    <property type="entry name" value="MFS_SLC15A1_2_like"/>
    <property type="match status" value="1"/>
</dbReference>
<dbReference type="Pfam" id="PF00854">
    <property type="entry name" value="PTR2"/>
    <property type="match status" value="2"/>
</dbReference>
<dbReference type="InterPro" id="IPR018456">
    <property type="entry name" value="PTR2_symporter_CS"/>
</dbReference>
<evidence type="ECO:0000313" key="7">
    <source>
        <dbReference type="EMBL" id="GAA3986095.1"/>
    </source>
</evidence>
<dbReference type="Proteomes" id="UP001501556">
    <property type="component" value="Unassembled WGS sequence"/>
</dbReference>
<feature type="transmembrane region" description="Helical" evidence="6">
    <location>
        <begin position="103"/>
        <end position="122"/>
    </location>
</feature>
<dbReference type="SUPFAM" id="SSF103473">
    <property type="entry name" value="MFS general substrate transporter"/>
    <property type="match status" value="1"/>
</dbReference>
<reference evidence="8" key="1">
    <citation type="journal article" date="2019" name="Int. J. Syst. Evol. Microbiol.">
        <title>The Global Catalogue of Microorganisms (GCM) 10K type strain sequencing project: providing services to taxonomists for standard genome sequencing and annotation.</title>
        <authorList>
            <consortium name="The Broad Institute Genomics Platform"/>
            <consortium name="The Broad Institute Genome Sequencing Center for Infectious Disease"/>
            <person name="Wu L."/>
            <person name="Ma J."/>
        </authorList>
    </citation>
    <scope>NUCLEOTIDE SEQUENCE [LARGE SCALE GENOMIC DNA]</scope>
    <source>
        <strain evidence="8">JCM 17217</strain>
    </source>
</reference>
<dbReference type="PANTHER" id="PTHR11654">
    <property type="entry name" value="OLIGOPEPTIDE TRANSPORTER-RELATED"/>
    <property type="match status" value="1"/>
</dbReference>
<dbReference type="RefSeq" id="WP_345126189.1">
    <property type="nucleotide sequence ID" value="NZ_BAABDI010000028.1"/>
</dbReference>
<dbReference type="PROSITE" id="PS01022">
    <property type="entry name" value="PTR2_1"/>
    <property type="match status" value="1"/>
</dbReference>
<feature type="transmembrane region" description="Helical" evidence="6">
    <location>
        <begin position="354"/>
        <end position="373"/>
    </location>
</feature>
<evidence type="ECO:0000313" key="8">
    <source>
        <dbReference type="Proteomes" id="UP001501556"/>
    </source>
</evidence>
<protein>
    <recommendedName>
        <fullName evidence="9">Proton-dependent oligopeptide transporter, POT family</fullName>
    </recommendedName>
</protein>
<evidence type="ECO:0000256" key="1">
    <source>
        <dbReference type="ARBA" id="ARBA00004141"/>
    </source>
</evidence>
<name>A0ABP7QR95_9BACT</name>